<evidence type="ECO:0000256" key="1">
    <source>
        <dbReference type="SAM" id="MobiDB-lite"/>
    </source>
</evidence>
<dbReference type="SUPFAM" id="SSF47240">
    <property type="entry name" value="Ferritin-like"/>
    <property type="match status" value="1"/>
</dbReference>
<protein>
    <recommendedName>
        <fullName evidence="3">Ferritin-like domain-containing protein</fullName>
    </recommendedName>
</protein>
<dbReference type="Pfam" id="PF13668">
    <property type="entry name" value="Ferritin_2"/>
    <property type="match status" value="1"/>
</dbReference>
<dbReference type="InterPro" id="IPR012347">
    <property type="entry name" value="Ferritin-like"/>
</dbReference>
<organism evidence="2">
    <name type="scientific">uncultured Acidimicrobiales bacterium</name>
    <dbReference type="NCBI Taxonomy" id="310071"/>
    <lineage>
        <taxon>Bacteria</taxon>
        <taxon>Bacillati</taxon>
        <taxon>Actinomycetota</taxon>
        <taxon>Acidimicrobiia</taxon>
        <taxon>Acidimicrobiales</taxon>
        <taxon>environmental samples</taxon>
    </lineage>
</organism>
<dbReference type="InterPro" id="IPR009078">
    <property type="entry name" value="Ferritin-like_SF"/>
</dbReference>
<accession>A0A6J4HEM5</accession>
<name>A0A6J4HEM5_9ACTN</name>
<dbReference type="EMBL" id="CADCSY010000028">
    <property type="protein sequence ID" value="CAA9221616.1"/>
    <property type="molecule type" value="Genomic_DNA"/>
</dbReference>
<reference evidence="2" key="1">
    <citation type="submission" date="2020-02" db="EMBL/GenBank/DDBJ databases">
        <authorList>
            <person name="Meier V. D."/>
        </authorList>
    </citation>
    <scope>NUCLEOTIDE SEQUENCE</scope>
    <source>
        <strain evidence="2">AVDCRST_MAG20</strain>
    </source>
</reference>
<feature type="compositionally biased region" description="Acidic residues" evidence="1">
    <location>
        <begin position="67"/>
        <end position="77"/>
    </location>
</feature>
<gene>
    <name evidence="2" type="ORF">AVDCRST_MAG20-614</name>
</gene>
<dbReference type="AlphaFoldDB" id="A0A6J4HEM5"/>
<evidence type="ECO:0000313" key="2">
    <source>
        <dbReference type="EMBL" id="CAA9221616.1"/>
    </source>
</evidence>
<feature type="region of interest" description="Disordered" evidence="1">
    <location>
        <begin position="48"/>
        <end position="85"/>
    </location>
</feature>
<dbReference type="InterPro" id="IPR006311">
    <property type="entry name" value="TAT_signal"/>
</dbReference>
<evidence type="ECO:0008006" key="3">
    <source>
        <dbReference type="Google" id="ProtNLM"/>
    </source>
</evidence>
<feature type="compositionally biased region" description="Low complexity" evidence="1">
    <location>
        <begin position="48"/>
        <end position="66"/>
    </location>
</feature>
<sequence>MNELFEKQSQENAALLDGVASAPLTRRRVLVGGGLGALAALAAACGSDEGGTAATGNATTTTAEGEAPTESESETEAEGGAGPVERAAGDLGVAQVAAGLEVLAVQTYGAALEAAGSGAIGEVPPAVATFVETAMEHHQTHLDAWNEVLVTADLEEVTSPPEDLKSTVDDELAAAEDVNGVAEVALLLEQTAAATYLSAIPELEDEAAIDLAASIQPIDMQHAAILLFVLGRYPVPDTFAQTEMAYEA</sequence>
<dbReference type="PROSITE" id="PS51318">
    <property type="entry name" value="TAT"/>
    <property type="match status" value="1"/>
</dbReference>
<dbReference type="Gene3D" id="1.20.1260.10">
    <property type="match status" value="1"/>
</dbReference>
<proteinExistence type="predicted"/>